<evidence type="ECO:0000256" key="2">
    <source>
        <dbReference type="ARBA" id="ARBA00022723"/>
    </source>
</evidence>
<keyword evidence="5" id="KW-0539">Nucleus</keyword>
<sequence>MFGTLISDLRQKEPLTFVENKNPASALSRNRRDKPHLSCQFCRSRKIRCSGESSGCERCVSLSIECRYESRRKKRSVLGSIGVINPAIDNGNVEIFGSDQEGSQEQVVEKDSKNEAQQQQQFKDSDWAAQCLTDLGTGKHLNTDGKRPGWGNNGSPNPSVTGHFEDWMDMDSFLTSPLSTSHSNISLHENRKESTLPDLNNFVNFDNSIAAHPSTSSLFGGDSIQSSGISTPFEVNQVPSPLNNITNEGDLQAIEDWQPLAQFLDFQESRPDSQKQITGPEFQSMMSMPNFEMPGPAVAARAMLSSSMQQTGSSVSCSCREFTTLLFEELCAESAASDQESLDALFGHFRGAMSHTATILDCNLCRLQLEGNMLLAMAGHYMGIMCERMVECYVQLKHETKDTEISKDDVAGEIWFSNYRIDNKTERMQVLSSLVWVQLAEFSNLIERLKRRVGVRSGPGALLSETDKKLAAFLCMCESGGQDSLVYRWRLRVRRDVTETSMDVTPKWSWSAGQV</sequence>
<organism evidence="8 9">
    <name type="scientific">Dendryphion nanum</name>
    <dbReference type="NCBI Taxonomy" id="256645"/>
    <lineage>
        <taxon>Eukaryota</taxon>
        <taxon>Fungi</taxon>
        <taxon>Dikarya</taxon>
        <taxon>Ascomycota</taxon>
        <taxon>Pezizomycotina</taxon>
        <taxon>Dothideomycetes</taxon>
        <taxon>Pleosporomycetidae</taxon>
        <taxon>Pleosporales</taxon>
        <taxon>Torulaceae</taxon>
        <taxon>Dendryphion</taxon>
    </lineage>
</organism>
<dbReference type="GO" id="GO:0005634">
    <property type="term" value="C:nucleus"/>
    <property type="evidence" value="ECO:0007669"/>
    <property type="project" value="UniProtKB-SubCell"/>
</dbReference>
<dbReference type="EMBL" id="JAGMWT010000003">
    <property type="protein sequence ID" value="KAH7131820.1"/>
    <property type="molecule type" value="Genomic_DNA"/>
</dbReference>
<name>A0A9P9E4L2_9PLEO</name>
<dbReference type="GO" id="GO:0008270">
    <property type="term" value="F:zinc ion binding"/>
    <property type="evidence" value="ECO:0007669"/>
    <property type="project" value="InterPro"/>
</dbReference>
<keyword evidence="3" id="KW-0805">Transcription regulation</keyword>
<evidence type="ECO:0000313" key="8">
    <source>
        <dbReference type="EMBL" id="KAH7131820.1"/>
    </source>
</evidence>
<comment type="subcellular location">
    <subcellularLocation>
        <location evidence="1">Nucleus</location>
    </subcellularLocation>
</comment>
<dbReference type="Pfam" id="PF00172">
    <property type="entry name" value="Zn_clus"/>
    <property type="match status" value="1"/>
</dbReference>
<evidence type="ECO:0000256" key="1">
    <source>
        <dbReference type="ARBA" id="ARBA00004123"/>
    </source>
</evidence>
<keyword evidence="2" id="KW-0479">Metal-binding</keyword>
<dbReference type="GO" id="GO:0000981">
    <property type="term" value="F:DNA-binding transcription factor activity, RNA polymerase II-specific"/>
    <property type="evidence" value="ECO:0007669"/>
    <property type="project" value="InterPro"/>
</dbReference>
<reference evidence="8" key="1">
    <citation type="journal article" date="2021" name="Nat. Commun.">
        <title>Genetic determinants of endophytism in the Arabidopsis root mycobiome.</title>
        <authorList>
            <person name="Mesny F."/>
            <person name="Miyauchi S."/>
            <person name="Thiergart T."/>
            <person name="Pickel B."/>
            <person name="Atanasova L."/>
            <person name="Karlsson M."/>
            <person name="Huettel B."/>
            <person name="Barry K.W."/>
            <person name="Haridas S."/>
            <person name="Chen C."/>
            <person name="Bauer D."/>
            <person name="Andreopoulos W."/>
            <person name="Pangilinan J."/>
            <person name="LaButti K."/>
            <person name="Riley R."/>
            <person name="Lipzen A."/>
            <person name="Clum A."/>
            <person name="Drula E."/>
            <person name="Henrissat B."/>
            <person name="Kohler A."/>
            <person name="Grigoriev I.V."/>
            <person name="Martin F.M."/>
            <person name="Hacquard S."/>
        </authorList>
    </citation>
    <scope>NUCLEOTIDE SEQUENCE</scope>
    <source>
        <strain evidence="8">MPI-CAGE-CH-0243</strain>
    </source>
</reference>
<dbReference type="SUPFAM" id="SSF57701">
    <property type="entry name" value="Zn2/Cys6 DNA-binding domain"/>
    <property type="match status" value="1"/>
</dbReference>
<dbReference type="PROSITE" id="PS00463">
    <property type="entry name" value="ZN2_CY6_FUNGAL_1"/>
    <property type="match status" value="1"/>
</dbReference>
<dbReference type="PANTHER" id="PTHR47338:SF5">
    <property type="entry name" value="ZN(II)2CYS6 TRANSCRIPTION FACTOR (EUROFUNG)"/>
    <property type="match status" value="1"/>
</dbReference>
<evidence type="ECO:0000259" key="7">
    <source>
        <dbReference type="PROSITE" id="PS50048"/>
    </source>
</evidence>
<dbReference type="InterPro" id="IPR050815">
    <property type="entry name" value="TF_fung"/>
</dbReference>
<keyword evidence="9" id="KW-1185">Reference proteome</keyword>
<dbReference type="InterPro" id="IPR036864">
    <property type="entry name" value="Zn2-C6_fun-type_DNA-bd_sf"/>
</dbReference>
<evidence type="ECO:0000256" key="4">
    <source>
        <dbReference type="ARBA" id="ARBA00023163"/>
    </source>
</evidence>
<protein>
    <recommendedName>
        <fullName evidence="7">Zn(2)-C6 fungal-type domain-containing protein</fullName>
    </recommendedName>
</protein>
<keyword evidence="4" id="KW-0804">Transcription</keyword>
<comment type="caution">
    <text evidence="8">The sequence shown here is derived from an EMBL/GenBank/DDBJ whole genome shotgun (WGS) entry which is preliminary data.</text>
</comment>
<dbReference type="InterPro" id="IPR001138">
    <property type="entry name" value="Zn2Cys6_DnaBD"/>
</dbReference>
<dbReference type="SMART" id="SM00066">
    <property type="entry name" value="GAL4"/>
    <property type="match status" value="1"/>
</dbReference>
<evidence type="ECO:0000256" key="5">
    <source>
        <dbReference type="ARBA" id="ARBA00023242"/>
    </source>
</evidence>
<dbReference type="AlphaFoldDB" id="A0A9P9E4L2"/>
<dbReference type="Gene3D" id="4.10.240.10">
    <property type="entry name" value="Zn(2)-C6 fungal-type DNA-binding domain"/>
    <property type="match status" value="1"/>
</dbReference>
<feature type="domain" description="Zn(2)-C6 fungal-type" evidence="7">
    <location>
        <begin position="38"/>
        <end position="68"/>
    </location>
</feature>
<dbReference type="PROSITE" id="PS50048">
    <property type="entry name" value="ZN2_CY6_FUNGAL_2"/>
    <property type="match status" value="1"/>
</dbReference>
<accession>A0A9P9E4L2</accession>
<feature type="region of interest" description="Disordered" evidence="6">
    <location>
        <begin position="100"/>
        <end position="123"/>
    </location>
</feature>
<feature type="region of interest" description="Disordered" evidence="6">
    <location>
        <begin position="139"/>
        <end position="158"/>
    </location>
</feature>
<evidence type="ECO:0000256" key="6">
    <source>
        <dbReference type="SAM" id="MobiDB-lite"/>
    </source>
</evidence>
<dbReference type="OrthoDB" id="4356994at2759"/>
<evidence type="ECO:0000256" key="3">
    <source>
        <dbReference type="ARBA" id="ARBA00023015"/>
    </source>
</evidence>
<evidence type="ECO:0000313" key="9">
    <source>
        <dbReference type="Proteomes" id="UP000700596"/>
    </source>
</evidence>
<dbReference type="Proteomes" id="UP000700596">
    <property type="component" value="Unassembled WGS sequence"/>
</dbReference>
<gene>
    <name evidence="8" type="ORF">B0J11DRAFT_503015</name>
</gene>
<proteinExistence type="predicted"/>
<dbReference type="CDD" id="cd00067">
    <property type="entry name" value="GAL4"/>
    <property type="match status" value="1"/>
</dbReference>
<dbReference type="PANTHER" id="PTHR47338">
    <property type="entry name" value="ZN(II)2CYS6 TRANSCRIPTION FACTOR (EUROFUNG)-RELATED"/>
    <property type="match status" value="1"/>
</dbReference>